<dbReference type="EC" id="3.4.11.1" evidence="8"/>
<evidence type="ECO:0000256" key="3">
    <source>
        <dbReference type="ARBA" id="ARBA00009528"/>
    </source>
</evidence>
<dbReference type="GO" id="GO:0005737">
    <property type="term" value="C:cytoplasm"/>
    <property type="evidence" value="ECO:0007669"/>
    <property type="project" value="UniProtKB-SubCell"/>
</dbReference>
<sequence>MSINFEVASKTPADVSAIGIAVSTDGAMPKEVSLSRKALEAVGFSGKVGQTSVIAADRGAVTVVIGIGESSKVTADSLRKSAAAFGRATSMFGSVATTLAGVAKVDRKLAAQVVVEGISLAVHRYTDLKTVDKKAPKLASVTLVGTTANATQLKAGAKRGQVIANATNMARDFASMPPAHLTATMFANHAVRIAGETGLKVEVFNKDQLLAMGCGGMIGVNRGSVEPPRMVRLTYKPAGGAKKNSKPHVVLVGKGVMYDSGGISLKPSDPSHAMMKGDMSGAAAVLSSMSTLKALGCTNQVTGYLMCTDNLPSGSAMAMGDVLHMHNGKTVEIFNTDAEGRLVLADGLSLAADQKPDAIVDIATLTGACARALGEGMAGVLGNNQKWIDQLTASAARTDEKLWQLPLEREYRVGLDSVVADMKNVGGEAGAITAALFLDEFVGSVPWAHLDIAGPMWSNSDSGWLQKGMTGYGTRLLIDAALNFKRPSR</sequence>
<dbReference type="InterPro" id="IPR011356">
    <property type="entry name" value="Leucine_aapep/pepB"/>
</dbReference>
<dbReference type="InterPro" id="IPR008283">
    <property type="entry name" value="Peptidase_M17_N"/>
</dbReference>
<keyword evidence="8" id="KW-0464">Manganese</keyword>
<dbReference type="EMBL" id="LIBJ01000004">
    <property type="protein sequence ID" value="KRO49524.1"/>
    <property type="molecule type" value="Genomic_DNA"/>
</dbReference>
<organism evidence="10 11">
    <name type="scientific">Acidimicrobiia bacterium BACL6 MAG-120924-bin43</name>
    <dbReference type="NCBI Taxonomy" id="1655583"/>
    <lineage>
        <taxon>Bacteria</taxon>
        <taxon>Bacillati</taxon>
        <taxon>Actinomycetota</taxon>
        <taxon>Acidimicrobiia</taxon>
        <taxon>acIV cluster</taxon>
    </lineage>
</organism>
<feature type="binding site" evidence="8">
    <location>
        <position position="259"/>
    </location>
    <ligand>
        <name>Mn(2+)</name>
        <dbReference type="ChEBI" id="CHEBI:29035"/>
        <label>2</label>
    </ligand>
</feature>
<comment type="function">
    <text evidence="7 8">Presumably involved in the processing and regular turnover of intracellular proteins. Catalyzes the removal of unsubstituted N-terminal amino acids from various peptides.</text>
</comment>
<comment type="subcellular location">
    <subcellularLocation>
        <location evidence="8">Cytoplasm</location>
    </subcellularLocation>
</comment>
<reference evidence="10 11" key="1">
    <citation type="submission" date="2015-10" db="EMBL/GenBank/DDBJ databases">
        <title>Metagenome-Assembled Genomes uncover a global brackish microbiome.</title>
        <authorList>
            <person name="Hugerth L.W."/>
            <person name="Larsson J."/>
            <person name="Alneberg J."/>
            <person name="Lindh M.V."/>
            <person name="Legrand C."/>
            <person name="Pinhassi J."/>
            <person name="Andersson A.F."/>
        </authorList>
    </citation>
    <scope>NUCLEOTIDE SEQUENCE [LARGE SCALE GENOMIC DNA]</scope>
    <source>
        <strain evidence="10">BACL6 MAG-120924-bin43</strain>
    </source>
</reference>
<feature type="active site" evidence="8">
    <location>
        <position position="341"/>
    </location>
</feature>
<dbReference type="NCBIfam" id="NF002073">
    <property type="entry name" value="PRK00913.1-2"/>
    <property type="match status" value="1"/>
</dbReference>
<evidence type="ECO:0000313" key="11">
    <source>
        <dbReference type="Proteomes" id="UP000051017"/>
    </source>
</evidence>
<dbReference type="Proteomes" id="UP000051017">
    <property type="component" value="Unassembled WGS sequence"/>
</dbReference>
<evidence type="ECO:0000256" key="1">
    <source>
        <dbReference type="ARBA" id="ARBA00000135"/>
    </source>
</evidence>
<dbReference type="EC" id="3.4.11.10" evidence="8"/>
<dbReference type="SUPFAM" id="SSF52949">
    <property type="entry name" value="Macro domain-like"/>
    <property type="match status" value="1"/>
</dbReference>
<dbReference type="InterPro" id="IPR000819">
    <property type="entry name" value="Peptidase_M17_C"/>
</dbReference>
<feature type="binding site" evidence="8">
    <location>
        <position position="339"/>
    </location>
    <ligand>
        <name>Mn(2+)</name>
        <dbReference type="ChEBI" id="CHEBI:29035"/>
        <label>1</label>
    </ligand>
</feature>
<dbReference type="Pfam" id="PF00883">
    <property type="entry name" value="Peptidase_M17"/>
    <property type="match status" value="1"/>
</dbReference>
<dbReference type="GO" id="GO:0030145">
    <property type="term" value="F:manganese ion binding"/>
    <property type="evidence" value="ECO:0007669"/>
    <property type="project" value="UniProtKB-UniRule"/>
</dbReference>
<dbReference type="CDD" id="cd00433">
    <property type="entry name" value="Peptidase_M17"/>
    <property type="match status" value="1"/>
</dbReference>
<feature type="binding site" evidence="8">
    <location>
        <position position="278"/>
    </location>
    <ligand>
        <name>Mn(2+)</name>
        <dbReference type="ChEBI" id="CHEBI:29035"/>
        <label>2</label>
    </ligand>
</feature>
<dbReference type="HAMAP" id="MF_00181">
    <property type="entry name" value="Cytosol_peptidase_M17"/>
    <property type="match status" value="1"/>
</dbReference>
<dbReference type="PANTHER" id="PTHR11963">
    <property type="entry name" value="LEUCINE AMINOPEPTIDASE-RELATED"/>
    <property type="match status" value="1"/>
</dbReference>
<dbReference type="PRINTS" id="PR00481">
    <property type="entry name" value="LAMNOPPTDASE"/>
</dbReference>
<gene>
    <name evidence="8" type="primary">pepA</name>
    <name evidence="10" type="ORF">ABR75_01885</name>
</gene>
<proteinExistence type="inferred from homology"/>
<feature type="binding site" evidence="8">
    <location>
        <position position="337"/>
    </location>
    <ligand>
        <name>Mn(2+)</name>
        <dbReference type="ChEBI" id="CHEBI:29035"/>
        <label>1</label>
    </ligand>
</feature>
<evidence type="ECO:0000256" key="2">
    <source>
        <dbReference type="ARBA" id="ARBA00000967"/>
    </source>
</evidence>
<accession>A0A0R2QH08</accession>
<dbReference type="SUPFAM" id="SSF53187">
    <property type="entry name" value="Zn-dependent exopeptidases"/>
    <property type="match status" value="1"/>
</dbReference>
<comment type="catalytic activity">
    <reaction evidence="2 8">
        <text>Release of an N-terminal amino acid, preferentially leucine, but not glutamic or aspartic acids.</text>
        <dbReference type="EC" id="3.4.11.10"/>
    </reaction>
</comment>
<dbReference type="Pfam" id="PF02789">
    <property type="entry name" value="Peptidase_M17_N"/>
    <property type="match status" value="1"/>
</dbReference>
<comment type="similarity">
    <text evidence="3 8">Belongs to the peptidase M17 family.</text>
</comment>
<dbReference type="PANTHER" id="PTHR11963:SF23">
    <property type="entry name" value="CYTOSOL AMINOPEPTIDASE"/>
    <property type="match status" value="1"/>
</dbReference>
<feature type="active site" evidence="8">
    <location>
        <position position="266"/>
    </location>
</feature>
<keyword evidence="8" id="KW-0963">Cytoplasm</keyword>
<evidence type="ECO:0000259" key="9">
    <source>
        <dbReference type="PROSITE" id="PS00631"/>
    </source>
</evidence>
<evidence type="ECO:0000256" key="4">
    <source>
        <dbReference type="ARBA" id="ARBA00022438"/>
    </source>
</evidence>
<dbReference type="GO" id="GO:0070006">
    <property type="term" value="F:metalloaminopeptidase activity"/>
    <property type="evidence" value="ECO:0007669"/>
    <property type="project" value="InterPro"/>
</dbReference>
<protein>
    <recommendedName>
        <fullName evidence="8">Probable cytosol aminopeptidase</fullName>
        <ecNumber evidence="8">3.4.11.1</ecNumber>
    </recommendedName>
    <alternativeName>
        <fullName evidence="8">Leucine aminopeptidase</fullName>
        <shortName evidence="8">LAP</shortName>
        <ecNumber evidence="8">3.4.11.10</ecNumber>
    </alternativeName>
    <alternativeName>
        <fullName evidence="8">Leucyl aminopeptidase</fullName>
    </alternativeName>
</protein>
<dbReference type="InterPro" id="IPR043472">
    <property type="entry name" value="Macro_dom-like"/>
</dbReference>
<comment type="cofactor">
    <cofactor evidence="8">
        <name>Mn(2+)</name>
        <dbReference type="ChEBI" id="CHEBI:29035"/>
    </cofactor>
    <text evidence="8">Binds 2 manganese ions per subunit.</text>
</comment>
<comment type="caution">
    <text evidence="10">The sequence shown here is derived from an EMBL/GenBank/DDBJ whole genome shotgun (WGS) entry which is preliminary data.</text>
</comment>
<feature type="binding site" evidence="8">
    <location>
        <position position="254"/>
    </location>
    <ligand>
        <name>Mn(2+)</name>
        <dbReference type="ChEBI" id="CHEBI:29035"/>
        <label>2</label>
    </ligand>
</feature>
<feature type="domain" description="Cytosol aminopeptidase" evidence="9">
    <location>
        <begin position="335"/>
        <end position="342"/>
    </location>
</feature>
<keyword evidence="4 8" id="KW-0031">Aminopeptidase</keyword>
<keyword evidence="6 8" id="KW-0378">Hydrolase</keyword>
<dbReference type="PROSITE" id="PS00631">
    <property type="entry name" value="CYTOSOL_AP"/>
    <property type="match status" value="1"/>
</dbReference>
<evidence type="ECO:0000256" key="7">
    <source>
        <dbReference type="ARBA" id="ARBA00049972"/>
    </source>
</evidence>
<keyword evidence="8" id="KW-0479">Metal-binding</keyword>
<keyword evidence="5 8" id="KW-0645">Protease</keyword>
<dbReference type="InterPro" id="IPR023042">
    <property type="entry name" value="Peptidase_M17_leu_NH2_pept"/>
</dbReference>
<dbReference type="Gene3D" id="3.40.220.10">
    <property type="entry name" value="Leucine Aminopeptidase, subunit E, domain 1"/>
    <property type="match status" value="1"/>
</dbReference>
<evidence type="ECO:0000256" key="8">
    <source>
        <dbReference type="HAMAP-Rule" id="MF_00181"/>
    </source>
</evidence>
<feature type="binding site" evidence="8">
    <location>
        <position position="339"/>
    </location>
    <ligand>
        <name>Mn(2+)</name>
        <dbReference type="ChEBI" id="CHEBI:29035"/>
        <label>2</label>
    </ligand>
</feature>
<evidence type="ECO:0000256" key="5">
    <source>
        <dbReference type="ARBA" id="ARBA00022670"/>
    </source>
</evidence>
<dbReference type="Gene3D" id="3.40.630.10">
    <property type="entry name" value="Zn peptidases"/>
    <property type="match status" value="1"/>
</dbReference>
<comment type="catalytic activity">
    <reaction evidence="1 8">
        <text>Release of an N-terminal amino acid, Xaa-|-Yaa-, in which Xaa is preferably Leu, but may be other amino acids including Pro although not Arg or Lys, and Yaa may be Pro. Amino acid amides and methyl esters are also readily hydrolyzed, but rates on arylamides are exceedingly low.</text>
        <dbReference type="EC" id="3.4.11.1"/>
    </reaction>
</comment>
<name>A0A0R2QH08_9ACTN</name>
<evidence type="ECO:0000313" key="10">
    <source>
        <dbReference type="EMBL" id="KRO49524.1"/>
    </source>
</evidence>
<dbReference type="GO" id="GO:0006508">
    <property type="term" value="P:proteolysis"/>
    <property type="evidence" value="ECO:0007669"/>
    <property type="project" value="UniProtKB-KW"/>
</dbReference>
<dbReference type="AlphaFoldDB" id="A0A0R2QH08"/>
<evidence type="ECO:0000256" key="6">
    <source>
        <dbReference type="ARBA" id="ARBA00022801"/>
    </source>
</evidence>
<feature type="binding site" evidence="8">
    <location>
        <position position="259"/>
    </location>
    <ligand>
        <name>Mn(2+)</name>
        <dbReference type="ChEBI" id="CHEBI:29035"/>
        <label>1</label>
    </ligand>
</feature>